<organism evidence="2 3">
    <name type="scientific">Protopolystoma xenopodis</name>
    <dbReference type="NCBI Taxonomy" id="117903"/>
    <lineage>
        <taxon>Eukaryota</taxon>
        <taxon>Metazoa</taxon>
        <taxon>Spiralia</taxon>
        <taxon>Lophotrochozoa</taxon>
        <taxon>Platyhelminthes</taxon>
        <taxon>Monogenea</taxon>
        <taxon>Polyopisthocotylea</taxon>
        <taxon>Polystomatidea</taxon>
        <taxon>Polystomatidae</taxon>
        <taxon>Protopolystoma</taxon>
    </lineage>
</organism>
<name>A0A448XGP3_9PLAT</name>
<evidence type="ECO:0000256" key="1">
    <source>
        <dbReference type="SAM" id="MobiDB-lite"/>
    </source>
</evidence>
<dbReference type="Proteomes" id="UP000784294">
    <property type="component" value="Unassembled WGS sequence"/>
</dbReference>
<proteinExistence type="predicted"/>
<sequence>MVRLSGPHQLGPEVTGLFQQARRTLHDLFPPISIEMPYTNHDQPNHPRSSMPALTASTDDLQLQLGGHELKKAATTIRAASTVASEPAERRGHEDTDWSEGHASGRLGLSYSASSLLAGREWQPRLHDTYSRQWDEMVDMRLTHAYARVESLLAAISAKKVGREAMADAFCQANRQRDCRPDF</sequence>
<feature type="compositionally biased region" description="Basic and acidic residues" evidence="1">
    <location>
        <begin position="87"/>
        <end position="100"/>
    </location>
</feature>
<evidence type="ECO:0000313" key="3">
    <source>
        <dbReference type="Proteomes" id="UP000784294"/>
    </source>
</evidence>
<reference evidence="2" key="1">
    <citation type="submission" date="2018-11" db="EMBL/GenBank/DDBJ databases">
        <authorList>
            <consortium name="Pathogen Informatics"/>
        </authorList>
    </citation>
    <scope>NUCLEOTIDE SEQUENCE</scope>
</reference>
<gene>
    <name evidence="2" type="ORF">PXEA_LOCUS29447</name>
</gene>
<dbReference type="AlphaFoldDB" id="A0A448XGP3"/>
<accession>A0A448XGP3</accession>
<dbReference type="EMBL" id="CAAALY010251185">
    <property type="protein sequence ID" value="VEL36007.1"/>
    <property type="molecule type" value="Genomic_DNA"/>
</dbReference>
<protein>
    <submittedName>
        <fullName evidence="2">Uncharacterized protein</fullName>
    </submittedName>
</protein>
<feature type="region of interest" description="Disordered" evidence="1">
    <location>
        <begin position="82"/>
        <end position="104"/>
    </location>
</feature>
<evidence type="ECO:0000313" key="2">
    <source>
        <dbReference type="EMBL" id="VEL36007.1"/>
    </source>
</evidence>
<keyword evidence="3" id="KW-1185">Reference proteome</keyword>
<comment type="caution">
    <text evidence="2">The sequence shown here is derived from an EMBL/GenBank/DDBJ whole genome shotgun (WGS) entry which is preliminary data.</text>
</comment>